<evidence type="ECO:0000313" key="2">
    <source>
        <dbReference type="Proteomes" id="UP000076587"/>
    </source>
</evidence>
<accession>A0A166Z6C3</accession>
<dbReference type="PATRIC" id="fig|1365253.3.peg.4414"/>
<name>A0A166Z6C3_9GAMM</name>
<dbReference type="EMBL" id="AUXT01000200">
    <property type="protein sequence ID" value="KZN43982.1"/>
    <property type="molecule type" value="Genomic_DNA"/>
</dbReference>
<reference evidence="1 2" key="1">
    <citation type="submission" date="2013-07" db="EMBL/GenBank/DDBJ databases">
        <title>Comparative Genomic and Metabolomic Analysis of Twelve Strains of Pseudoalteromonas luteoviolacea.</title>
        <authorList>
            <person name="Vynne N.G."/>
            <person name="Mansson M."/>
            <person name="Gram L."/>
        </authorList>
    </citation>
    <scope>NUCLEOTIDE SEQUENCE [LARGE SCALE GENOMIC DNA]</scope>
    <source>
        <strain evidence="1 2">NCIMB 1942</strain>
    </source>
</reference>
<organism evidence="1 2">
    <name type="scientific">Pseudoalteromonas luteoviolacea NCIMB 1942</name>
    <dbReference type="NCBI Taxonomy" id="1365253"/>
    <lineage>
        <taxon>Bacteria</taxon>
        <taxon>Pseudomonadati</taxon>
        <taxon>Pseudomonadota</taxon>
        <taxon>Gammaproteobacteria</taxon>
        <taxon>Alteromonadales</taxon>
        <taxon>Pseudoalteromonadaceae</taxon>
        <taxon>Pseudoalteromonas</taxon>
    </lineage>
</organism>
<protein>
    <submittedName>
        <fullName evidence="1">Uncharacterized protein</fullName>
    </submittedName>
</protein>
<dbReference type="Proteomes" id="UP000076587">
    <property type="component" value="Unassembled WGS sequence"/>
</dbReference>
<evidence type="ECO:0000313" key="1">
    <source>
        <dbReference type="EMBL" id="KZN43982.1"/>
    </source>
</evidence>
<proteinExistence type="predicted"/>
<dbReference type="AlphaFoldDB" id="A0A166Z6C3"/>
<sequence length="76" mass="8751">MLADKGHKLLKRDKKLGYKEPWLLAACFFSSKKIQLSRKSAQAIWHENADRGRVSRPKVSGFMGMCWIAILQKTVF</sequence>
<gene>
    <name evidence="1" type="ORF">N482_18285</name>
</gene>
<comment type="caution">
    <text evidence="1">The sequence shown here is derived from an EMBL/GenBank/DDBJ whole genome shotgun (WGS) entry which is preliminary data.</text>
</comment>